<reference evidence="2" key="1">
    <citation type="submission" date="2022-11" db="EMBL/GenBank/DDBJ databases">
        <title>Minimal conservation of predation-associated metabolite biosynthetic gene clusters underscores biosynthetic potential of Myxococcota including descriptions for ten novel species: Archangium lansinium sp. nov., Myxococcus landrumus sp. nov., Nannocystis bai.</title>
        <authorList>
            <person name="Ahearne A."/>
            <person name="Stevens C."/>
            <person name="Dowd S."/>
        </authorList>
    </citation>
    <scope>NUCLEOTIDE SEQUENCE</scope>
    <source>
        <strain evidence="2">Fl3</strain>
    </source>
</reference>
<feature type="chain" id="PRO_5046998310" evidence="1">
    <location>
        <begin position="26"/>
        <end position="89"/>
    </location>
</feature>
<protein>
    <submittedName>
        <fullName evidence="2">Uncharacterized protein</fullName>
    </submittedName>
</protein>
<gene>
    <name evidence="2" type="ORF">O0S08_26330</name>
</gene>
<organism evidence="2 3">
    <name type="scientific">Nannocystis punicea</name>
    <dbReference type="NCBI Taxonomy" id="2995304"/>
    <lineage>
        <taxon>Bacteria</taxon>
        <taxon>Pseudomonadati</taxon>
        <taxon>Myxococcota</taxon>
        <taxon>Polyangia</taxon>
        <taxon>Nannocystales</taxon>
        <taxon>Nannocystaceae</taxon>
        <taxon>Nannocystis</taxon>
    </lineage>
</organism>
<evidence type="ECO:0000256" key="1">
    <source>
        <dbReference type="SAM" id="SignalP"/>
    </source>
</evidence>
<sequence>MKLSTFLCGAVFLAGAMLGVSSVNAAPDLQDAVEPQEEALCCWENLAIHVCYVTAGMCNCSNCGISDTDGVAAEEVDLTVKPLRLPFGI</sequence>
<dbReference type="Proteomes" id="UP001164459">
    <property type="component" value="Chromosome"/>
</dbReference>
<name>A0ABY7GS09_9BACT</name>
<accession>A0ABY7GS09</accession>
<dbReference type="EMBL" id="CP114040">
    <property type="protein sequence ID" value="WAS89725.1"/>
    <property type="molecule type" value="Genomic_DNA"/>
</dbReference>
<evidence type="ECO:0000313" key="2">
    <source>
        <dbReference type="EMBL" id="WAS89725.1"/>
    </source>
</evidence>
<feature type="signal peptide" evidence="1">
    <location>
        <begin position="1"/>
        <end position="25"/>
    </location>
</feature>
<evidence type="ECO:0000313" key="3">
    <source>
        <dbReference type="Proteomes" id="UP001164459"/>
    </source>
</evidence>
<dbReference type="RefSeq" id="WP_269032035.1">
    <property type="nucleotide sequence ID" value="NZ_CP114040.1"/>
</dbReference>
<keyword evidence="1" id="KW-0732">Signal</keyword>
<keyword evidence="3" id="KW-1185">Reference proteome</keyword>
<proteinExistence type="predicted"/>